<reference evidence="4" key="1">
    <citation type="journal article" date="2019" name="Int. J. Syst. Evol. Microbiol.">
        <title>The Global Catalogue of Microorganisms (GCM) 10K type strain sequencing project: providing services to taxonomists for standard genome sequencing and annotation.</title>
        <authorList>
            <consortium name="The Broad Institute Genomics Platform"/>
            <consortium name="The Broad Institute Genome Sequencing Center for Infectious Disease"/>
            <person name="Wu L."/>
            <person name="Ma J."/>
        </authorList>
    </citation>
    <scope>NUCLEOTIDE SEQUENCE [LARGE SCALE GENOMIC DNA]</scope>
    <source>
        <strain evidence="4">CGMCC 1.16275</strain>
    </source>
</reference>
<proteinExistence type="predicted"/>
<keyword evidence="3" id="KW-0418">Kinase</keyword>
<evidence type="ECO:0000256" key="1">
    <source>
        <dbReference type="SAM" id="Phobius"/>
    </source>
</evidence>
<sequence length="679" mass="74382">MATAAQKAAPDLVYEPVDLGGRCEILPGSRLPDLDSPAGPSFVARSKRERRTELFATIVETPVPARIEVLATLRGLEHPHILRVVDWGTVTWPLESRRRFAIVFERPAGRRLMDTLSDVRDPMGEDVIVRQIMPAMLSCLKDLGSRGITCGAVRPTNLYFRDPAAGGILLGDCVSVPPGYAQPLLFEPAERAMAQPSGRGPGTIGDDLYALGVTLLILAVGRNPVRALDDESLLQSKIDRGTYITLASGVRLPQTLIEPLRGLTIDDPRQRWTVQDLDLWLQGRRLTPKQASTIKRAGRPFELNGQEMYHCRPLARALAAQPAVAAQIIERGDLDKWLRRSLSDDARAEAVQAAIESAGAGTRPASLEDRVVARTCIALDPAAPIRYKGRVVMPDGIGTALAEAVATGGGGQQSIAEILLAQLPMFWVSSQVDFRPEHVPMVQSFDYMRTLLEQTGPGFGLERVLYEMNPALHCLSPQIADQHALTLSDMLLALDTVATSPVHGRDPMDRHVAAFIATHHKRLNDRLLNPLAAVGDNTRRLIATLSILADVQSRYGPSSLPNLCQWLVSLLDPALKRFKNRRTRERIKQEAQRLARDGSLEALLKLLDDPQTLKADERGFMQAMQKHETLTRQIDKLKRGIDNRGVIAEGTGRQIAAVTSSVIAMAMLIVIVLLMAGTP</sequence>
<dbReference type="SUPFAM" id="SSF56112">
    <property type="entry name" value="Protein kinase-like (PK-like)"/>
    <property type="match status" value="1"/>
</dbReference>
<evidence type="ECO:0000313" key="4">
    <source>
        <dbReference type="Proteomes" id="UP001596456"/>
    </source>
</evidence>
<feature type="transmembrane region" description="Helical" evidence="1">
    <location>
        <begin position="655"/>
        <end position="676"/>
    </location>
</feature>
<accession>A0ABW2KTK8</accession>
<organism evidence="3 4">
    <name type="scientific">Rhodocista pekingensis</name>
    <dbReference type="NCBI Taxonomy" id="201185"/>
    <lineage>
        <taxon>Bacteria</taxon>
        <taxon>Pseudomonadati</taxon>
        <taxon>Pseudomonadota</taxon>
        <taxon>Alphaproteobacteria</taxon>
        <taxon>Rhodospirillales</taxon>
        <taxon>Azospirillaceae</taxon>
        <taxon>Rhodocista</taxon>
    </lineage>
</organism>
<protein>
    <submittedName>
        <fullName evidence="3">Serine/threonine protein kinase</fullName>
    </submittedName>
</protein>
<keyword evidence="3" id="KW-0808">Transferase</keyword>
<evidence type="ECO:0000259" key="2">
    <source>
        <dbReference type="PROSITE" id="PS50011"/>
    </source>
</evidence>
<dbReference type="InterPro" id="IPR011009">
    <property type="entry name" value="Kinase-like_dom_sf"/>
</dbReference>
<comment type="caution">
    <text evidence="3">The sequence shown here is derived from an EMBL/GenBank/DDBJ whole genome shotgun (WGS) entry which is preliminary data.</text>
</comment>
<keyword evidence="1" id="KW-0472">Membrane</keyword>
<gene>
    <name evidence="3" type="ORF">ACFQPS_08620</name>
</gene>
<keyword evidence="1" id="KW-1133">Transmembrane helix</keyword>
<dbReference type="SMART" id="SM00220">
    <property type="entry name" value="S_TKc"/>
    <property type="match status" value="1"/>
</dbReference>
<keyword evidence="1" id="KW-0812">Transmembrane</keyword>
<keyword evidence="4" id="KW-1185">Reference proteome</keyword>
<dbReference type="Gene3D" id="1.10.510.10">
    <property type="entry name" value="Transferase(Phosphotransferase) domain 1"/>
    <property type="match status" value="1"/>
</dbReference>
<keyword evidence="3" id="KW-0723">Serine/threonine-protein kinase</keyword>
<dbReference type="Proteomes" id="UP001596456">
    <property type="component" value="Unassembled WGS sequence"/>
</dbReference>
<dbReference type="InterPro" id="IPR000719">
    <property type="entry name" value="Prot_kinase_dom"/>
</dbReference>
<dbReference type="GO" id="GO:0004674">
    <property type="term" value="F:protein serine/threonine kinase activity"/>
    <property type="evidence" value="ECO:0007669"/>
    <property type="project" value="UniProtKB-KW"/>
</dbReference>
<name>A0ABW2KTK8_9PROT</name>
<dbReference type="EMBL" id="JBHTCM010000010">
    <property type="protein sequence ID" value="MFC7333222.1"/>
    <property type="molecule type" value="Genomic_DNA"/>
</dbReference>
<feature type="domain" description="Protein kinase" evidence="2">
    <location>
        <begin position="11"/>
        <end position="281"/>
    </location>
</feature>
<dbReference type="PROSITE" id="PS50011">
    <property type="entry name" value="PROTEIN_KINASE_DOM"/>
    <property type="match status" value="1"/>
</dbReference>
<evidence type="ECO:0000313" key="3">
    <source>
        <dbReference type="EMBL" id="MFC7333222.1"/>
    </source>
</evidence>
<dbReference type="RefSeq" id="WP_377358162.1">
    <property type="nucleotide sequence ID" value="NZ_JBHTCM010000010.1"/>
</dbReference>